<dbReference type="Proteomes" id="UP001295423">
    <property type="component" value="Unassembled WGS sequence"/>
</dbReference>
<dbReference type="EMBL" id="CAKOGP040000102">
    <property type="protein sequence ID" value="CAJ1929909.1"/>
    <property type="molecule type" value="Genomic_DNA"/>
</dbReference>
<keyword evidence="3" id="KW-1185">Reference proteome</keyword>
<protein>
    <submittedName>
        <fullName evidence="2">Uncharacterized protein</fullName>
    </submittedName>
</protein>
<organism evidence="2 3">
    <name type="scientific">Cylindrotheca closterium</name>
    <dbReference type="NCBI Taxonomy" id="2856"/>
    <lineage>
        <taxon>Eukaryota</taxon>
        <taxon>Sar</taxon>
        <taxon>Stramenopiles</taxon>
        <taxon>Ochrophyta</taxon>
        <taxon>Bacillariophyta</taxon>
        <taxon>Bacillariophyceae</taxon>
        <taxon>Bacillariophycidae</taxon>
        <taxon>Bacillariales</taxon>
        <taxon>Bacillariaceae</taxon>
        <taxon>Cylindrotheca</taxon>
    </lineage>
</organism>
<feature type="coiled-coil region" evidence="1">
    <location>
        <begin position="5"/>
        <end position="32"/>
    </location>
</feature>
<dbReference type="AlphaFoldDB" id="A0AAD2CF03"/>
<evidence type="ECO:0000313" key="3">
    <source>
        <dbReference type="Proteomes" id="UP001295423"/>
    </source>
</evidence>
<name>A0AAD2CF03_9STRA</name>
<gene>
    <name evidence="2" type="ORF">CYCCA115_LOCUS1792</name>
</gene>
<keyword evidence="1" id="KW-0175">Coiled coil</keyword>
<accession>A0AAD2CF03</accession>
<sequence>MDGVKVQCKHEKANTKRRLKALKKKIDSLQSGINSAKIIIERAEDPHRRFASTSDACVQNVRAELAILLSEKEPLDREYGKNLRLHMGAGVLPKLIERYLSTKKPKGPAQWAFRKAIELVGPKFNPQFGGMDLSHARGLLMLEKFSEITKMVGGGGYRPGEEKHQMVAQAMGESQEITTPMFTMNTLLKSQQKWDEDKIDELKRNCFMMFFKWLKYFPKQGVFPKLHDVAWHIPQFVTRNWMYGILSEESMESRHQEHKKLLSILSFMPNTKLRNDVFTSRLQVYQLPEFEKEKATLIAKTTKKKRGKYNIKPKNNSLPISQTELILDGVNIRINKDMSIEPSWLEVYNMVARGIVPSSWEKIFSERDDIDDRQKMKALYSSQTCR</sequence>
<comment type="caution">
    <text evidence="2">The sequence shown here is derived from an EMBL/GenBank/DDBJ whole genome shotgun (WGS) entry which is preliminary data.</text>
</comment>
<reference evidence="2" key="1">
    <citation type="submission" date="2023-08" db="EMBL/GenBank/DDBJ databases">
        <authorList>
            <person name="Audoor S."/>
            <person name="Bilcke G."/>
        </authorList>
    </citation>
    <scope>NUCLEOTIDE SEQUENCE</scope>
</reference>
<evidence type="ECO:0000256" key="1">
    <source>
        <dbReference type="SAM" id="Coils"/>
    </source>
</evidence>
<proteinExistence type="predicted"/>
<evidence type="ECO:0000313" key="2">
    <source>
        <dbReference type="EMBL" id="CAJ1929909.1"/>
    </source>
</evidence>